<protein>
    <submittedName>
        <fullName evidence="1">Uncharacterized protein</fullName>
    </submittedName>
</protein>
<name>A0A2R6W0F6_MARPO</name>
<evidence type="ECO:0000313" key="1">
    <source>
        <dbReference type="EMBL" id="PTQ27349.1"/>
    </source>
</evidence>
<reference evidence="2" key="1">
    <citation type="journal article" date="2017" name="Cell">
        <title>Insights into land plant evolution garnered from the Marchantia polymorpha genome.</title>
        <authorList>
            <person name="Bowman J.L."/>
            <person name="Kohchi T."/>
            <person name="Yamato K.T."/>
            <person name="Jenkins J."/>
            <person name="Shu S."/>
            <person name="Ishizaki K."/>
            <person name="Yamaoka S."/>
            <person name="Nishihama R."/>
            <person name="Nakamura Y."/>
            <person name="Berger F."/>
            <person name="Adam C."/>
            <person name="Aki S.S."/>
            <person name="Althoff F."/>
            <person name="Araki T."/>
            <person name="Arteaga-Vazquez M.A."/>
            <person name="Balasubrmanian S."/>
            <person name="Barry K."/>
            <person name="Bauer D."/>
            <person name="Boehm C.R."/>
            <person name="Briginshaw L."/>
            <person name="Caballero-Perez J."/>
            <person name="Catarino B."/>
            <person name="Chen F."/>
            <person name="Chiyoda S."/>
            <person name="Chovatia M."/>
            <person name="Davies K.M."/>
            <person name="Delmans M."/>
            <person name="Demura T."/>
            <person name="Dierschke T."/>
            <person name="Dolan L."/>
            <person name="Dorantes-Acosta A.E."/>
            <person name="Eklund D.M."/>
            <person name="Florent S.N."/>
            <person name="Flores-Sandoval E."/>
            <person name="Fujiyama A."/>
            <person name="Fukuzawa H."/>
            <person name="Galik B."/>
            <person name="Grimanelli D."/>
            <person name="Grimwood J."/>
            <person name="Grossniklaus U."/>
            <person name="Hamada T."/>
            <person name="Haseloff J."/>
            <person name="Hetherington A.J."/>
            <person name="Higo A."/>
            <person name="Hirakawa Y."/>
            <person name="Hundley H.N."/>
            <person name="Ikeda Y."/>
            <person name="Inoue K."/>
            <person name="Inoue S.I."/>
            <person name="Ishida S."/>
            <person name="Jia Q."/>
            <person name="Kakita M."/>
            <person name="Kanazawa T."/>
            <person name="Kawai Y."/>
            <person name="Kawashima T."/>
            <person name="Kennedy M."/>
            <person name="Kinose K."/>
            <person name="Kinoshita T."/>
            <person name="Kohara Y."/>
            <person name="Koide E."/>
            <person name="Komatsu K."/>
            <person name="Kopischke S."/>
            <person name="Kubo M."/>
            <person name="Kyozuka J."/>
            <person name="Lagercrantz U."/>
            <person name="Lin S.S."/>
            <person name="Lindquist E."/>
            <person name="Lipzen A.M."/>
            <person name="Lu C.W."/>
            <person name="De Luna E."/>
            <person name="Martienssen R.A."/>
            <person name="Minamino N."/>
            <person name="Mizutani M."/>
            <person name="Mizutani M."/>
            <person name="Mochizuki N."/>
            <person name="Monte I."/>
            <person name="Mosher R."/>
            <person name="Nagasaki H."/>
            <person name="Nakagami H."/>
            <person name="Naramoto S."/>
            <person name="Nishitani K."/>
            <person name="Ohtani M."/>
            <person name="Okamoto T."/>
            <person name="Okumura M."/>
            <person name="Phillips J."/>
            <person name="Pollak B."/>
            <person name="Reinders A."/>
            <person name="Rovekamp M."/>
            <person name="Sano R."/>
            <person name="Sawa S."/>
            <person name="Schmid M.W."/>
            <person name="Shirakawa M."/>
            <person name="Solano R."/>
            <person name="Spunde A."/>
            <person name="Suetsugu N."/>
            <person name="Sugano S."/>
            <person name="Sugiyama A."/>
            <person name="Sun R."/>
            <person name="Suzuki Y."/>
            <person name="Takenaka M."/>
            <person name="Takezawa D."/>
            <person name="Tomogane H."/>
            <person name="Tsuzuki M."/>
            <person name="Ueda T."/>
            <person name="Umeda M."/>
            <person name="Ward J.M."/>
            <person name="Watanabe Y."/>
            <person name="Yazaki K."/>
            <person name="Yokoyama R."/>
            <person name="Yoshitake Y."/>
            <person name="Yotsui I."/>
            <person name="Zachgo S."/>
            <person name="Schmutz J."/>
        </authorList>
    </citation>
    <scope>NUCLEOTIDE SEQUENCE [LARGE SCALE GENOMIC DNA]</scope>
    <source>
        <strain evidence="2">Tak-1</strain>
    </source>
</reference>
<accession>A0A2R6W0F6</accession>
<gene>
    <name evidence="1" type="ORF">MARPO_0204s0013</name>
</gene>
<evidence type="ECO:0000313" key="2">
    <source>
        <dbReference type="Proteomes" id="UP000244005"/>
    </source>
</evidence>
<proteinExistence type="predicted"/>
<dbReference type="Gramene" id="Mp8g09360.1">
    <property type="protein sequence ID" value="Mp8g09360.1.cds"/>
    <property type="gene ID" value="Mp8g09360"/>
</dbReference>
<sequence length="66" mass="7815">MEDIIQNIPRGLYWPLPSFSCYFYTNHSYGTGLHLTASRITVYSVSFMVQLYEEAQRYQISLDSRR</sequence>
<organism evidence="1 2">
    <name type="scientific">Marchantia polymorpha</name>
    <name type="common">Common liverwort</name>
    <name type="synonym">Marchantia aquatica</name>
    <dbReference type="NCBI Taxonomy" id="3197"/>
    <lineage>
        <taxon>Eukaryota</taxon>
        <taxon>Viridiplantae</taxon>
        <taxon>Streptophyta</taxon>
        <taxon>Embryophyta</taxon>
        <taxon>Marchantiophyta</taxon>
        <taxon>Marchantiopsida</taxon>
        <taxon>Marchantiidae</taxon>
        <taxon>Marchantiales</taxon>
        <taxon>Marchantiaceae</taxon>
        <taxon>Marchantia</taxon>
    </lineage>
</organism>
<keyword evidence="2" id="KW-1185">Reference proteome</keyword>
<dbReference type="EMBL" id="KZ772950">
    <property type="protein sequence ID" value="PTQ27349.1"/>
    <property type="molecule type" value="Genomic_DNA"/>
</dbReference>
<dbReference type="AlphaFoldDB" id="A0A2R6W0F6"/>
<dbReference type="Proteomes" id="UP000244005">
    <property type="component" value="Unassembled WGS sequence"/>
</dbReference>